<gene>
    <name evidence="1" type="ORF">HAPAU_29090</name>
</gene>
<proteinExistence type="predicted"/>
<evidence type="ECO:0000313" key="1">
    <source>
        <dbReference type="EMBL" id="KYH25088.1"/>
    </source>
</evidence>
<keyword evidence="2" id="KW-1185">Reference proteome</keyword>
<dbReference type="PATRIC" id="fig|1008153.3.peg.2987"/>
<organism evidence="1 2">
    <name type="scientific">Halalkalicoccus paucihalophilus</name>
    <dbReference type="NCBI Taxonomy" id="1008153"/>
    <lineage>
        <taxon>Archaea</taxon>
        <taxon>Methanobacteriati</taxon>
        <taxon>Methanobacteriota</taxon>
        <taxon>Stenosarchaea group</taxon>
        <taxon>Halobacteria</taxon>
        <taxon>Halobacteriales</taxon>
        <taxon>Halococcaceae</taxon>
        <taxon>Halalkalicoccus</taxon>
    </lineage>
</organism>
<sequence>MEMIVNLNRLSHELSGTVADRERSRIETQLSGIERCPHCGSPARLDAIIAPPPVDTAREESEGRRRSVLSDYHVGARFDPCEHEVDLRTIDGIAITLRDAPIEVDYHPDSVIN</sequence>
<reference evidence="1 2" key="1">
    <citation type="submission" date="2016-02" db="EMBL/GenBank/DDBJ databases">
        <title>Genome sequence of Halalkalicoccus paucihalophilus DSM 24557.</title>
        <authorList>
            <person name="Poehlein A."/>
            <person name="Daniel R."/>
        </authorList>
    </citation>
    <scope>NUCLEOTIDE SEQUENCE [LARGE SCALE GENOMIC DNA]</scope>
    <source>
        <strain evidence="1 2">DSM 24557</strain>
    </source>
</reference>
<protein>
    <submittedName>
        <fullName evidence="1">Uncharacterized protein</fullName>
    </submittedName>
</protein>
<dbReference type="EMBL" id="LTAZ01000008">
    <property type="protein sequence ID" value="KYH25088.1"/>
    <property type="molecule type" value="Genomic_DNA"/>
</dbReference>
<comment type="caution">
    <text evidence="1">The sequence shown here is derived from an EMBL/GenBank/DDBJ whole genome shotgun (WGS) entry which is preliminary data.</text>
</comment>
<dbReference type="AlphaFoldDB" id="A0A151ABM9"/>
<accession>A0A151ABM9</accession>
<dbReference type="Proteomes" id="UP000075321">
    <property type="component" value="Unassembled WGS sequence"/>
</dbReference>
<name>A0A151ABM9_9EURY</name>
<evidence type="ECO:0000313" key="2">
    <source>
        <dbReference type="Proteomes" id="UP000075321"/>
    </source>
</evidence>
<dbReference type="RefSeq" id="WP_245634123.1">
    <property type="nucleotide sequence ID" value="NZ_LTAZ01000008.1"/>
</dbReference>